<name>A0AAE1QN21_9EUCA</name>
<dbReference type="Proteomes" id="UP001292094">
    <property type="component" value="Unassembled WGS sequence"/>
</dbReference>
<evidence type="ECO:0000313" key="3">
    <source>
        <dbReference type="Proteomes" id="UP001292094"/>
    </source>
</evidence>
<sequence>MSVPEFHYEDDGRSWKVTETMKQAYETHGCILVRNMLRPEEVSKVKAALEAPDGVLQHTFRRSDGKERDNGLVLWNHPGRDVTGVLARTQRIAGTAEQLMGGDEIYHYHTKLVMKSAHTGGTFVWHQDYGYWYKNGCLAPDMSSVFIPMDDTDPENGCLQVLPGSHKYGRIDHVDIGEQLGADPERIEQVKKRLDSVYVEMKAGDVLFFHCNLLHTSDANTSPRRRWVFIVAFNKRSNDSYKDHHHPRYTPMTMEEDSALMKCTETNLDGKWFMKNEEDFSVPRNLH</sequence>
<dbReference type="EMBL" id="JAWZYT010000097">
    <property type="protein sequence ID" value="KAK4328122.1"/>
    <property type="molecule type" value="Genomic_DNA"/>
</dbReference>
<evidence type="ECO:0000313" key="2">
    <source>
        <dbReference type="EMBL" id="KAK4328122.1"/>
    </source>
</evidence>
<evidence type="ECO:0008006" key="4">
    <source>
        <dbReference type="Google" id="ProtNLM"/>
    </source>
</evidence>
<organism evidence="2 3">
    <name type="scientific">Petrolisthes manimaculis</name>
    <dbReference type="NCBI Taxonomy" id="1843537"/>
    <lineage>
        <taxon>Eukaryota</taxon>
        <taxon>Metazoa</taxon>
        <taxon>Ecdysozoa</taxon>
        <taxon>Arthropoda</taxon>
        <taxon>Crustacea</taxon>
        <taxon>Multicrustacea</taxon>
        <taxon>Malacostraca</taxon>
        <taxon>Eumalacostraca</taxon>
        <taxon>Eucarida</taxon>
        <taxon>Decapoda</taxon>
        <taxon>Pleocyemata</taxon>
        <taxon>Anomura</taxon>
        <taxon>Galatheoidea</taxon>
        <taxon>Porcellanidae</taxon>
        <taxon>Petrolisthes</taxon>
    </lineage>
</organism>
<comment type="caution">
    <text evidence="2">The sequence shown here is derived from an EMBL/GenBank/DDBJ whole genome shotgun (WGS) entry which is preliminary data.</text>
</comment>
<dbReference type="Gene3D" id="2.60.120.620">
    <property type="entry name" value="q2cbj1_9rhob like domain"/>
    <property type="match status" value="1"/>
</dbReference>
<dbReference type="Pfam" id="PF05721">
    <property type="entry name" value="PhyH"/>
    <property type="match status" value="1"/>
</dbReference>
<reference evidence="2" key="1">
    <citation type="submission" date="2023-11" db="EMBL/GenBank/DDBJ databases">
        <title>Genome assemblies of two species of porcelain crab, Petrolisthes cinctipes and Petrolisthes manimaculis (Anomura: Porcellanidae).</title>
        <authorList>
            <person name="Angst P."/>
        </authorList>
    </citation>
    <scope>NUCLEOTIDE SEQUENCE</scope>
    <source>
        <strain evidence="2">PB745_02</strain>
        <tissue evidence="2">Gill</tissue>
    </source>
</reference>
<evidence type="ECO:0000256" key="1">
    <source>
        <dbReference type="ARBA" id="ARBA00001962"/>
    </source>
</evidence>
<protein>
    <recommendedName>
        <fullName evidence="4">Phytanoyl-CoA dioxygenase family protein</fullName>
    </recommendedName>
</protein>
<keyword evidence="3" id="KW-1185">Reference proteome</keyword>
<proteinExistence type="predicted"/>
<dbReference type="InterPro" id="IPR008775">
    <property type="entry name" value="Phytyl_CoA_dOase-like"/>
</dbReference>
<accession>A0AAE1QN21</accession>
<comment type="cofactor">
    <cofactor evidence="1">
        <name>Fe cation</name>
        <dbReference type="ChEBI" id="CHEBI:24875"/>
    </cofactor>
</comment>
<dbReference type="AlphaFoldDB" id="A0AAE1QN21"/>
<dbReference type="PANTHER" id="PTHR20883">
    <property type="entry name" value="PHYTANOYL-COA DIOXYGENASE DOMAIN CONTAINING 1"/>
    <property type="match status" value="1"/>
</dbReference>
<dbReference type="PANTHER" id="PTHR20883:SF51">
    <property type="entry name" value="PHYTANOYL-COA HYDROXYLASE"/>
    <property type="match status" value="1"/>
</dbReference>
<dbReference type="SUPFAM" id="SSF51197">
    <property type="entry name" value="Clavaminate synthase-like"/>
    <property type="match status" value="1"/>
</dbReference>
<gene>
    <name evidence="2" type="ORF">Pmani_001443</name>
</gene>